<evidence type="ECO:0000256" key="7">
    <source>
        <dbReference type="SAM" id="Phobius"/>
    </source>
</evidence>
<dbReference type="InterPro" id="IPR009606">
    <property type="entry name" value="DEAL/Modifying_wall_lignin1/2"/>
</dbReference>
<dbReference type="GO" id="GO:0012505">
    <property type="term" value="C:endomembrane system"/>
    <property type="evidence" value="ECO:0007669"/>
    <property type="project" value="UniProtKB-SubCell"/>
</dbReference>
<comment type="similarity">
    <text evidence="6">Belongs to the DESIGUAL family.</text>
</comment>
<keyword evidence="3" id="KW-0732">Signal</keyword>
<evidence type="ECO:0000313" key="8">
    <source>
        <dbReference type="EMBL" id="KAL3677215.1"/>
    </source>
</evidence>
<keyword evidence="5 7" id="KW-0472">Membrane</keyword>
<protein>
    <submittedName>
        <fullName evidence="8">Uncharacterized protein</fullName>
    </submittedName>
</protein>
<gene>
    <name evidence="8" type="ORF">R1sor_027163</name>
</gene>
<proteinExistence type="inferred from homology"/>
<keyword evidence="2 7" id="KW-0812">Transmembrane</keyword>
<evidence type="ECO:0000256" key="6">
    <source>
        <dbReference type="ARBA" id="ARBA00029467"/>
    </source>
</evidence>
<comment type="subcellular location">
    <subcellularLocation>
        <location evidence="1">Endomembrane system</location>
        <topology evidence="1">Multi-pass membrane protein</topology>
    </subcellularLocation>
</comment>
<evidence type="ECO:0000256" key="4">
    <source>
        <dbReference type="ARBA" id="ARBA00022989"/>
    </source>
</evidence>
<reference evidence="8 9" key="1">
    <citation type="submission" date="2024-09" db="EMBL/GenBank/DDBJ databases">
        <title>Chromosome-scale assembly of Riccia sorocarpa.</title>
        <authorList>
            <person name="Paukszto L."/>
        </authorList>
    </citation>
    <scope>NUCLEOTIDE SEQUENCE [LARGE SCALE GENOMIC DNA]</scope>
    <source>
        <strain evidence="8">LP-2024</strain>
        <tissue evidence="8">Aerial parts of the thallus</tissue>
    </source>
</reference>
<feature type="transmembrane region" description="Helical" evidence="7">
    <location>
        <begin position="56"/>
        <end position="77"/>
    </location>
</feature>
<name>A0ABD3GGR0_9MARC</name>
<organism evidence="8 9">
    <name type="scientific">Riccia sorocarpa</name>
    <dbReference type="NCBI Taxonomy" id="122646"/>
    <lineage>
        <taxon>Eukaryota</taxon>
        <taxon>Viridiplantae</taxon>
        <taxon>Streptophyta</taxon>
        <taxon>Embryophyta</taxon>
        <taxon>Marchantiophyta</taxon>
        <taxon>Marchantiopsida</taxon>
        <taxon>Marchantiidae</taxon>
        <taxon>Marchantiales</taxon>
        <taxon>Ricciaceae</taxon>
        <taxon>Riccia</taxon>
    </lineage>
</organism>
<dbReference type="Proteomes" id="UP001633002">
    <property type="component" value="Unassembled WGS sequence"/>
</dbReference>
<feature type="transmembrane region" description="Helical" evidence="7">
    <location>
        <begin position="149"/>
        <end position="168"/>
    </location>
</feature>
<evidence type="ECO:0000256" key="5">
    <source>
        <dbReference type="ARBA" id="ARBA00023136"/>
    </source>
</evidence>
<evidence type="ECO:0000256" key="2">
    <source>
        <dbReference type="ARBA" id="ARBA00022692"/>
    </source>
</evidence>
<evidence type="ECO:0000256" key="1">
    <source>
        <dbReference type="ARBA" id="ARBA00004127"/>
    </source>
</evidence>
<keyword evidence="9" id="KW-1185">Reference proteome</keyword>
<feature type="transmembrane region" description="Helical" evidence="7">
    <location>
        <begin position="7"/>
        <end position="27"/>
    </location>
</feature>
<accession>A0ABD3GGR0</accession>
<dbReference type="Pfam" id="PF06749">
    <property type="entry name" value="DUF1218"/>
    <property type="match status" value="1"/>
</dbReference>
<sequence>MGMSQAGWAAVFLAVPGLLAFIFAVVAENKKPTDDQTEQIFASGVTNCKYPDDPTIVLGILAVIFLFVSAILATVSFYYPFDKKRVSKSILWRSKSLVIFTILSYAIFMVAEALLLWALLVESDHRSNTTHLGQIHACPTAKAGLFGGAGFLALDATLFFLITLMLTVNSRADYLEVETDDQGSYSQVTTPYPVGVNHQGDRV</sequence>
<keyword evidence="4 7" id="KW-1133">Transmembrane helix</keyword>
<evidence type="ECO:0000313" key="9">
    <source>
        <dbReference type="Proteomes" id="UP001633002"/>
    </source>
</evidence>
<dbReference type="PANTHER" id="PTHR31769">
    <property type="entry name" value="OS07G0462200 PROTEIN-RELATED"/>
    <property type="match status" value="1"/>
</dbReference>
<dbReference type="EMBL" id="JBJQOH010000008">
    <property type="protein sequence ID" value="KAL3677215.1"/>
    <property type="molecule type" value="Genomic_DNA"/>
</dbReference>
<feature type="transmembrane region" description="Helical" evidence="7">
    <location>
        <begin position="97"/>
        <end position="120"/>
    </location>
</feature>
<comment type="caution">
    <text evidence="8">The sequence shown here is derived from an EMBL/GenBank/DDBJ whole genome shotgun (WGS) entry which is preliminary data.</text>
</comment>
<evidence type="ECO:0000256" key="3">
    <source>
        <dbReference type="ARBA" id="ARBA00022729"/>
    </source>
</evidence>
<dbReference type="InterPro" id="IPR052222">
    <property type="entry name" value="DESIGUAL"/>
</dbReference>
<dbReference type="AlphaFoldDB" id="A0ABD3GGR0"/>